<organism evidence="1 2">
    <name type="scientific">Trema orientale</name>
    <name type="common">Charcoal tree</name>
    <name type="synonym">Celtis orientalis</name>
    <dbReference type="NCBI Taxonomy" id="63057"/>
    <lineage>
        <taxon>Eukaryota</taxon>
        <taxon>Viridiplantae</taxon>
        <taxon>Streptophyta</taxon>
        <taxon>Embryophyta</taxon>
        <taxon>Tracheophyta</taxon>
        <taxon>Spermatophyta</taxon>
        <taxon>Magnoliopsida</taxon>
        <taxon>eudicotyledons</taxon>
        <taxon>Gunneridae</taxon>
        <taxon>Pentapetalae</taxon>
        <taxon>rosids</taxon>
        <taxon>fabids</taxon>
        <taxon>Rosales</taxon>
        <taxon>Cannabaceae</taxon>
        <taxon>Trema</taxon>
    </lineage>
</organism>
<protein>
    <submittedName>
        <fullName evidence="1">Uncharacterized protein</fullName>
    </submittedName>
</protein>
<reference evidence="2" key="1">
    <citation type="submission" date="2016-06" db="EMBL/GenBank/DDBJ databases">
        <title>Parallel loss of symbiosis genes in relatives of nitrogen-fixing non-legume Parasponia.</title>
        <authorList>
            <person name="Van Velzen R."/>
            <person name="Holmer R."/>
            <person name="Bu F."/>
            <person name="Rutten L."/>
            <person name="Van Zeijl A."/>
            <person name="Liu W."/>
            <person name="Santuari L."/>
            <person name="Cao Q."/>
            <person name="Sharma T."/>
            <person name="Shen D."/>
            <person name="Roswanjaya Y."/>
            <person name="Wardhani T."/>
            <person name="Kalhor M.S."/>
            <person name="Jansen J."/>
            <person name="Van den Hoogen J."/>
            <person name="Gungor B."/>
            <person name="Hartog M."/>
            <person name="Hontelez J."/>
            <person name="Verver J."/>
            <person name="Yang W.-C."/>
            <person name="Schijlen E."/>
            <person name="Repin R."/>
            <person name="Schilthuizen M."/>
            <person name="Schranz E."/>
            <person name="Heidstra R."/>
            <person name="Miyata K."/>
            <person name="Fedorova E."/>
            <person name="Kohlen W."/>
            <person name="Bisseling T."/>
            <person name="Smit S."/>
            <person name="Geurts R."/>
        </authorList>
    </citation>
    <scope>NUCLEOTIDE SEQUENCE [LARGE SCALE GENOMIC DNA]</scope>
    <source>
        <strain evidence="2">cv. RG33-2</strain>
    </source>
</reference>
<evidence type="ECO:0000313" key="2">
    <source>
        <dbReference type="Proteomes" id="UP000237000"/>
    </source>
</evidence>
<dbReference type="AlphaFoldDB" id="A0A2P5FVC5"/>
<name>A0A2P5FVC5_TREOI</name>
<comment type="caution">
    <text evidence="1">The sequence shown here is derived from an EMBL/GenBank/DDBJ whole genome shotgun (WGS) entry which is preliminary data.</text>
</comment>
<dbReference type="Proteomes" id="UP000237000">
    <property type="component" value="Unassembled WGS sequence"/>
</dbReference>
<evidence type="ECO:0000313" key="1">
    <source>
        <dbReference type="EMBL" id="POO01742.1"/>
    </source>
</evidence>
<dbReference type="EMBL" id="JXTC01000007">
    <property type="protein sequence ID" value="POO01742.1"/>
    <property type="molecule type" value="Genomic_DNA"/>
</dbReference>
<proteinExistence type="predicted"/>
<gene>
    <name evidence="1" type="ORF">TorRG33x02_025190</name>
</gene>
<sequence length="66" mass="7387">MVLIWGGLFNFKVQPTLTRPEHPLRPPPGKLHRRLNPIHGRASAFPSALLIERARGAAALVAWNRD</sequence>
<keyword evidence="2" id="KW-1185">Reference proteome</keyword>
<dbReference type="InParanoid" id="A0A2P5FVC5"/>
<accession>A0A2P5FVC5</accession>